<evidence type="ECO:0000313" key="9">
    <source>
        <dbReference type="EMBL" id="KAK0162377.1"/>
    </source>
</evidence>
<dbReference type="PANTHER" id="PTHR42643:SF38">
    <property type="entry name" value="IONOTROPIC RECEPTOR 100A"/>
    <property type="match status" value="1"/>
</dbReference>
<sequence length="397" mass="46413">MDGYKIKAVANAKPKTKWIKNKNYNINSLIEKNPSIEDAFFSNHLFNALNITVIINYDYTGYFNNKTPVGYLKSLIDGTHDISLSYRTPILELKSTYPLIQMSMKILTQQRKFLLPEEKILEFYSSEIFYLTAIVLLITLIVMMITYKKEKFTSGAFDILRLLLSTTMNMPFKSISIRIYFIGIFQLIIILNATFQGNLSAFLTKSERHNVDCIDDLVLYNYNIYAPIVQKNILESFETKFVNGINYVPGLDCGDYIINDSSAACIEMTHRAVNSAEKYGYHISYSNVIEEYVSYWCRFDWPLMDKINFYSFRFIEAGLYEFWRNHKLHYQIENLQTKEAKEIATHLRPIRLNDLKFAFQLLAIGLGISNLVFIIEILTWYKFLRFVKKIKCLSGFF</sequence>
<evidence type="ECO:0000256" key="5">
    <source>
        <dbReference type="ARBA" id="ARBA00023136"/>
    </source>
</evidence>
<organism evidence="9 10">
    <name type="scientific">Microctonus hyperodae</name>
    <name type="common">Parasitoid wasp</name>
    <dbReference type="NCBI Taxonomy" id="165561"/>
    <lineage>
        <taxon>Eukaryota</taxon>
        <taxon>Metazoa</taxon>
        <taxon>Ecdysozoa</taxon>
        <taxon>Arthropoda</taxon>
        <taxon>Hexapoda</taxon>
        <taxon>Insecta</taxon>
        <taxon>Pterygota</taxon>
        <taxon>Neoptera</taxon>
        <taxon>Endopterygota</taxon>
        <taxon>Hymenoptera</taxon>
        <taxon>Apocrita</taxon>
        <taxon>Ichneumonoidea</taxon>
        <taxon>Braconidae</taxon>
        <taxon>Euphorinae</taxon>
        <taxon>Microctonus</taxon>
    </lineage>
</organism>
<dbReference type="PANTHER" id="PTHR42643">
    <property type="entry name" value="IONOTROPIC RECEPTOR 20A-RELATED"/>
    <property type="match status" value="1"/>
</dbReference>
<evidence type="ECO:0000313" key="10">
    <source>
        <dbReference type="Proteomes" id="UP001168972"/>
    </source>
</evidence>
<gene>
    <name evidence="9" type="ORF">PV327_008721</name>
</gene>
<comment type="caution">
    <text evidence="9">The sequence shown here is derived from an EMBL/GenBank/DDBJ whole genome shotgun (WGS) entry which is preliminary data.</text>
</comment>
<evidence type="ECO:0000256" key="6">
    <source>
        <dbReference type="ARBA" id="ARBA00023170"/>
    </source>
</evidence>
<feature type="transmembrane region" description="Helical" evidence="8">
    <location>
        <begin position="177"/>
        <end position="195"/>
    </location>
</feature>
<evidence type="ECO:0000256" key="3">
    <source>
        <dbReference type="ARBA" id="ARBA00022692"/>
    </source>
</evidence>
<keyword evidence="3 8" id="KW-0812">Transmembrane</keyword>
<evidence type="ECO:0000256" key="4">
    <source>
        <dbReference type="ARBA" id="ARBA00022989"/>
    </source>
</evidence>
<keyword evidence="5 8" id="KW-0472">Membrane</keyword>
<dbReference type="EMBL" id="JAQQBR010001834">
    <property type="protein sequence ID" value="KAK0162377.1"/>
    <property type="molecule type" value="Genomic_DNA"/>
</dbReference>
<dbReference type="AlphaFoldDB" id="A0AA39F3Q9"/>
<feature type="transmembrane region" description="Helical" evidence="8">
    <location>
        <begin position="128"/>
        <end position="147"/>
    </location>
</feature>
<proteinExistence type="predicted"/>
<keyword evidence="10" id="KW-1185">Reference proteome</keyword>
<evidence type="ECO:0000256" key="8">
    <source>
        <dbReference type="SAM" id="Phobius"/>
    </source>
</evidence>
<evidence type="ECO:0000256" key="2">
    <source>
        <dbReference type="ARBA" id="ARBA00022475"/>
    </source>
</evidence>
<comment type="subcellular location">
    <subcellularLocation>
        <location evidence="1">Cell membrane</location>
        <topology evidence="1">Multi-pass membrane protein</topology>
    </subcellularLocation>
</comment>
<protein>
    <submittedName>
        <fullName evidence="9">Uncharacterized protein</fullName>
    </submittedName>
</protein>
<dbReference type="Proteomes" id="UP001168972">
    <property type="component" value="Unassembled WGS sequence"/>
</dbReference>
<accession>A0AA39F3Q9</accession>
<reference evidence="9" key="2">
    <citation type="submission" date="2023-03" db="EMBL/GenBank/DDBJ databases">
        <authorList>
            <person name="Inwood S.N."/>
            <person name="Skelly J.G."/>
            <person name="Guhlin J."/>
            <person name="Harrop T.W.R."/>
            <person name="Goldson S.G."/>
            <person name="Dearden P.K."/>
        </authorList>
    </citation>
    <scope>NUCLEOTIDE SEQUENCE</scope>
    <source>
        <strain evidence="9">Lincoln</strain>
        <tissue evidence="9">Whole body</tissue>
    </source>
</reference>
<name>A0AA39F3Q9_MICHY</name>
<evidence type="ECO:0000256" key="7">
    <source>
        <dbReference type="ARBA" id="ARBA00023180"/>
    </source>
</evidence>
<keyword evidence="6" id="KW-0675">Receptor</keyword>
<dbReference type="GO" id="GO:0005886">
    <property type="term" value="C:plasma membrane"/>
    <property type="evidence" value="ECO:0007669"/>
    <property type="project" value="UniProtKB-SubCell"/>
</dbReference>
<keyword evidence="4 8" id="KW-1133">Transmembrane helix</keyword>
<feature type="transmembrane region" description="Helical" evidence="8">
    <location>
        <begin position="357"/>
        <end position="381"/>
    </location>
</feature>
<evidence type="ECO:0000256" key="1">
    <source>
        <dbReference type="ARBA" id="ARBA00004651"/>
    </source>
</evidence>
<dbReference type="InterPro" id="IPR052192">
    <property type="entry name" value="Insect_Ionotropic_Sensory_Rcpt"/>
</dbReference>
<keyword evidence="7" id="KW-0325">Glycoprotein</keyword>
<reference evidence="9" key="1">
    <citation type="journal article" date="2023" name="bioRxiv">
        <title>Scaffold-level genome assemblies of two parasitoid biocontrol wasps reveal the parthenogenesis mechanism and an associated novel virus.</title>
        <authorList>
            <person name="Inwood S."/>
            <person name="Skelly J."/>
            <person name="Guhlin J."/>
            <person name="Harrop T."/>
            <person name="Goldson S."/>
            <person name="Dearden P."/>
        </authorList>
    </citation>
    <scope>NUCLEOTIDE SEQUENCE</scope>
    <source>
        <strain evidence="9">Lincoln</strain>
        <tissue evidence="9">Whole body</tissue>
    </source>
</reference>
<keyword evidence="2" id="KW-1003">Cell membrane</keyword>